<dbReference type="AlphaFoldDB" id="A0AAQ1GPD3"/>
<evidence type="ECO:0000256" key="3">
    <source>
        <dbReference type="PROSITE-ProRule" id="PRU00023"/>
    </source>
</evidence>
<keyword evidence="2 3" id="KW-0040">ANK repeat</keyword>
<dbReference type="InterPro" id="IPR036770">
    <property type="entry name" value="Ankyrin_rpt-contain_sf"/>
</dbReference>
<dbReference type="InterPro" id="IPR002110">
    <property type="entry name" value="Ankyrin_rpt"/>
</dbReference>
<dbReference type="PANTHER" id="PTHR24173:SF74">
    <property type="entry name" value="ANKYRIN REPEAT DOMAIN-CONTAINING PROTEIN 16"/>
    <property type="match status" value="1"/>
</dbReference>
<dbReference type="Pfam" id="PF00023">
    <property type="entry name" value="Ank"/>
    <property type="match status" value="1"/>
</dbReference>
<dbReference type="PROSITE" id="PS50297">
    <property type="entry name" value="ANK_REP_REGION"/>
    <property type="match status" value="1"/>
</dbReference>
<accession>A0AAQ1GPD3</accession>
<proteinExistence type="predicted"/>
<comment type="caution">
    <text evidence="4">The sequence shown here is derived from an EMBL/GenBank/DDBJ whole genome shotgun (WGS) entry which is preliminary data.</text>
</comment>
<dbReference type="PANTHER" id="PTHR24173">
    <property type="entry name" value="ANKYRIN REPEAT CONTAINING"/>
    <property type="match status" value="1"/>
</dbReference>
<evidence type="ECO:0000256" key="1">
    <source>
        <dbReference type="ARBA" id="ARBA00022737"/>
    </source>
</evidence>
<name>A0AAQ1GPD3_9BURK</name>
<evidence type="ECO:0000313" key="5">
    <source>
        <dbReference type="Proteomes" id="UP000183529"/>
    </source>
</evidence>
<sequence length="207" mass="21482">MSLHAETVHVTRVTPVTRESASCRASPPADAHPRQSASAALAAWLSGHEFPDVHSRGIGGVTPLMLAALHGEDSLVDALLDAGARFGALDDEGNHALWYACLAGAPAPILRLIEAGIEIDHANDHDITCLMQAAASGRVEVMHLLLSLGASEGLYAPDGRDALDMAADRGFELLRTARRLGDAKPGAQGIEAGRAAIAADAFTDKAA</sequence>
<dbReference type="RefSeq" id="WP_074987568.1">
    <property type="nucleotide sequence ID" value="NZ_CADFGN010000023.1"/>
</dbReference>
<reference evidence="4 5" key="1">
    <citation type="submission" date="2016-10" db="EMBL/GenBank/DDBJ databases">
        <authorList>
            <person name="Varghese N."/>
            <person name="Submissions S."/>
        </authorList>
    </citation>
    <scope>NUCLEOTIDE SEQUENCE [LARGE SCALE GENOMIC DNA]</scope>
    <source>
        <strain evidence="4 5">LMG 22274</strain>
    </source>
</reference>
<organism evidence="4 5">
    <name type="scientific">Paraburkholderia tropica</name>
    <dbReference type="NCBI Taxonomy" id="92647"/>
    <lineage>
        <taxon>Bacteria</taxon>
        <taxon>Pseudomonadati</taxon>
        <taxon>Pseudomonadota</taxon>
        <taxon>Betaproteobacteria</taxon>
        <taxon>Burkholderiales</taxon>
        <taxon>Burkholderiaceae</taxon>
        <taxon>Paraburkholderia</taxon>
    </lineage>
</organism>
<dbReference type="SUPFAM" id="SSF48403">
    <property type="entry name" value="Ankyrin repeat"/>
    <property type="match status" value="1"/>
</dbReference>
<evidence type="ECO:0000256" key="2">
    <source>
        <dbReference type="ARBA" id="ARBA00023043"/>
    </source>
</evidence>
<keyword evidence="1" id="KW-0677">Repeat</keyword>
<dbReference type="Proteomes" id="UP000183529">
    <property type="component" value="Unassembled WGS sequence"/>
</dbReference>
<feature type="repeat" description="ANK" evidence="3">
    <location>
        <begin position="59"/>
        <end position="91"/>
    </location>
</feature>
<dbReference type="PROSITE" id="PS50088">
    <property type="entry name" value="ANK_REPEAT"/>
    <property type="match status" value="1"/>
</dbReference>
<dbReference type="SMART" id="SM00248">
    <property type="entry name" value="ANK"/>
    <property type="match status" value="3"/>
</dbReference>
<dbReference type="EMBL" id="FNZM01000033">
    <property type="protein sequence ID" value="SEK15025.1"/>
    <property type="molecule type" value="Genomic_DNA"/>
</dbReference>
<gene>
    <name evidence="4" type="ORF">SAMN05216550_13344</name>
</gene>
<evidence type="ECO:0000313" key="4">
    <source>
        <dbReference type="EMBL" id="SEK15025.1"/>
    </source>
</evidence>
<protein>
    <submittedName>
        <fullName evidence="4">Ankyrin repeat-containing protein</fullName>
    </submittedName>
</protein>
<dbReference type="Gene3D" id="1.25.40.20">
    <property type="entry name" value="Ankyrin repeat-containing domain"/>
    <property type="match status" value="1"/>
</dbReference>
<dbReference type="Pfam" id="PF12796">
    <property type="entry name" value="Ank_2"/>
    <property type="match status" value="1"/>
</dbReference>